<dbReference type="EMBL" id="JADJNC010000003">
    <property type="protein sequence ID" value="MBK7421915.1"/>
    <property type="molecule type" value="Genomic_DNA"/>
</dbReference>
<dbReference type="GO" id="GO:0005886">
    <property type="term" value="C:plasma membrane"/>
    <property type="evidence" value="ECO:0007669"/>
    <property type="project" value="TreeGrafter"/>
</dbReference>
<dbReference type="AlphaFoldDB" id="A0A9D7F4F5"/>
<protein>
    <submittedName>
        <fullName evidence="1">DUF748 domain-containing protein</fullName>
    </submittedName>
</protein>
<sequence length="381" mass="40767">MSTRARRWTLIIGSTFIFLLIAGLAAFQFAIHALKGQVEKALGPHGEVKSIRVSLTGVEIIGIRIRAAQSANRQHIWPAEDELRAERILIVPAIRDLLTARVVLHTVRIEGAYISMLRTKEGRISVLPSLFENQAPAGGTGITSRKAASNTPSISIGKVELIDGTIEFFDATIRQSPFKLRLEKINASVGKLELPDLKGQSQIKLDGLLKGIRQDGKIDIAGNIELATRESEISTRLRGVDLVALQPYLIKASESGVKKGSLDLDLKSSIRKGVLYAPGTLTLSDMELASSTTSGTIMGMPRSAAISMMKNRKGQISVKFVLEGNINDPRFSLNENLTTRIGTSIAETLGVSIEGLAKGVGSVGSGAARGIGNSLGKLLGK</sequence>
<dbReference type="Pfam" id="PF05359">
    <property type="entry name" value="DUF748"/>
    <property type="match status" value="1"/>
</dbReference>
<comment type="caution">
    <text evidence="1">The sequence shown here is derived from an EMBL/GenBank/DDBJ whole genome shotgun (WGS) entry which is preliminary data.</text>
</comment>
<dbReference type="InterPro" id="IPR008023">
    <property type="entry name" value="DUF748"/>
</dbReference>
<gene>
    <name evidence="1" type="ORF">IPJ48_01785</name>
</gene>
<dbReference type="Proteomes" id="UP000886602">
    <property type="component" value="Unassembled WGS sequence"/>
</dbReference>
<evidence type="ECO:0000313" key="1">
    <source>
        <dbReference type="EMBL" id="MBK7421915.1"/>
    </source>
</evidence>
<dbReference type="PANTHER" id="PTHR30441:SF8">
    <property type="entry name" value="DUF748 DOMAIN-CONTAINING PROTEIN"/>
    <property type="match status" value="1"/>
</dbReference>
<reference evidence="1" key="1">
    <citation type="submission" date="2020-10" db="EMBL/GenBank/DDBJ databases">
        <title>Connecting structure to function with the recovery of over 1000 high-quality activated sludge metagenome-assembled genomes encoding full-length rRNA genes using long-read sequencing.</title>
        <authorList>
            <person name="Singleton C.M."/>
            <person name="Petriglieri F."/>
            <person name="Kristensen J.M."/>
            <person name="Kirkegaard R.H."/>
            <person name="Michaelsen T.Y."/>
            <person name="Andersen M.H."/>
            <person name="Karst S.M."/>
            <person name="Dueholm M.S."/>
            <person name="Nielsen P.H."/>
            <person name="Albertsen M."/>
        </authorList>
    </citation>
    <scope>NUCLEOTIDE SEQUENCE</scope>
    <source>
        <strain evidence="1">EsbW_18-Q3-R4-48_MAXAC.044</strain>
    </source>
</reference>
<accession>A0A9D7F4F5</accession>
<evidence type="ECO:0000313" key="2">
    <source>
        <dbReference type="Proteomes" id="UP000886602"/>
    </source>
</evidence>
<organism evidence="1 2">
    <name type="scientific">Candidatus Propionivibrio dominans</name>
    <dbReference type="NCBI Taxonomy" id="2954373"/>
    <lineage>
        <taxon>Bacteria</taxon>
        <taxon>Pseudomonadati</taxon>
        <taxon>Pseudomonadota</taxon>
        <taxon>Betaproteobacteria</taxon>
        <taxon>Rhodocyclales</taxon>
        <taxon>Rhodocyclaceae</taxon>
        <taxon>Propionivibrio</taxon>
    </lineage>
</organism>
<dbReference type="GO" id="GO:0090313">
    <property type="term" value="P:regulation of protein targeting to membrane"/>
    <property type="evidence" value="ECO:0007669"/>
    <property type="project" value="TreeGrafter"/>
</dbReference>
<dbReference type="PANTHER" id="PTHR30441">
    <property type="entry name" value="DUF748 DOMAIN-CONTAINING PROTEIN"/>
    <property type="match status" value="1"/>
</dbReference>
<dbReference type="InterPro" id="IPR052894">
    <property type="entry name" value="AsmA-related"/>
</dbReference>
<proteinExistence type="predicted"/>
<name>A0A9D7F4F5_9RHOO</name>